<accession>A0AA90TWV8</accession>
<evidence type="ECO:0000256" key="1">
    <source>
        <dbReference type="ARBA" id="ARBA00004141"/>
    </source>
</evidence>
<evidence type="ECO:0000256" key="3">
    <source>
        <dbReference type="ARBA" id="ARBA00022448"/>
    </source>
</evidence>
<feature type="transmembrane region" description="Helical" evidence="8">
    <location>
        <begin position="270"/>
        <end position="292"/>
    </location>
</feature>
<feature type="transmembrane region" description="Helical" evidence="8">
    <location>
        <begin position="113"/>
        <end position="134"/>
    </location>
</feature>
<keyword evidence="5 8" id="KW-0812">Transmembrane</keyword>
<evidence type="ECO:0000256" key="6">
    <source>
        <dbReference type="ARBA" id="ARBA00022989"/>
    </source>
</evidence>
<protein>
    <submittedName>
        <fullName evidence="9">Endospore germination permease</fullName>
    </submittedName>
</protein>
<comment type="similarity">
    <text evidence="2">Belongs to the amino acid-polyamine-organocation (APC) superfamily. Spore germination protein (SGP) (TC 2.A.3.9) family.</text>
</comment>
<evidence type="ECO:0000256" key="4">
    <source>
        <dbReference type="ARBA" id="ARBA00022544"/>
    </source>
</evidence>
<dbReference type="GO" id="GO:0009847">
    <property type="term" value="P:spore germination"/>
    <property type="evidence" value="ECO:0007669"/>
    <property type="project" value="InterPro"/>
</dbReference>
<evidence type="ECO:0000256" key="5">
    <source>
        <dbReference type="ARBA" id="ARBA00022692"/>
    </source>
</evidence>
<keyword evidence="7 8" id="KW-0472">Membrane</keyword>
<dbReference type="EMBL" id="JAVGVR010000002">
    <property type="protein sequence ID" value="MDQ6601007.1"/>
    <property type="molecule type" value="Genomic_DNA"/>
</dbReference>
<gene>
    <name evidence="9" type="ORF">RCG21_33000</name>
</gene>
<dbReference type="NCBIfam" id="TIGR00912">
    <property type="entry name" value="2A0309"/>
    <property type="match status" value="1"/>
</dbReference>
<evidence type="ECO:0000256" key="2">
    <source>
        <dbReference type="ARBA" id="ARBA00007998"/>
    </source>
</evidence>
<dbReference type="PANTHER" id="PTHR34975">
    <property type="entry name" value="SPORE GERMINATION PROTEIN A2"/>
    <property type="match status" value="1"/>
</dbReference>
<feature type="transmembrane region" description="Helical" evidence="8">
    <location>
        <begin position="81"/>
        <end position="101"/>
    </location>
</feature>
<evidence type="ECO:0000256" key="8">
    <source>
        <dbReference type="SAM" id="Phobius"/>
    </source>
</evidence>
<dbReference type="PANTHER" id="PTHR34975:SF2">
    <property type="entry name" value="SPORE GERMINATION PROTEIN A2"/>
    <property type="match status" value="1"/>
</dbReference>
<dbReference type="GO" id="GO:0016020">
    <property type="term" value="C:membrane"/>
    <property type="evidence" value="ECO:0007669"/>
    <property type="project" value="UniProtKB-SubCell"/>
</dbReference>
<evidence type="ECO:0000256" key="7">
    <source>
        <dbReference type="ARBA" id="ARBA00023136"/>
    </source>
</evidence>
<dbReference type="InterPro" id="IPR004761">
    <property type="entry name" value="Spore_GerAB"/>
</dbReference>
<feature type="transmembrane region" description="Helical" evidence="8">
    <location>
        <begin position="141"/>
        <end position="163"/>
    </location>
</feature>
<name>A0AA90TWV8_9BACI</name>
<feature type="transmembrane region" description="Helical" evidence="8">
    <location>
        <begin position="215"/>
        <end position="238"/>
    </location>
</feature>
<feature type="transmembrane region" description="Helical" evidence="8">
    <location>
        <begin position="12"/>
        <end position="29"/>
    </location>
</feature>
<feature type="transmembrane region" description="Helical" evidence="8">
    <location>
        <begin position="336"/>
        <end position="355"/>
    </location>
</feature>
<keyword evidence="6 8" id="KW-1133">Transmembrane helix</keyword>
<organism evidence="9 10">
    <name type="scientific">Bacillus salipaludis</name>
    <dbReference type="NCBI Taxonomy" id="2547811"/>
    <lineage>
        <taxon>Bacteria</taxon>
        <taxon>Bacillati</taxon>
        <taxon>Bacillota</taxon>
        <taxon>Bacilli</taxon>
        <taxon>Bacillales</taxon>
        <taxon>Bacillaceae</taxon>
        <taxon>Bacillus</taxon>
    </lineage>
</organism>
<dbReference type="Pfam" id="PF03845">
    <property type="entry name" value="Spore_permease"/>
    <property type="match status" value="1"/>
</dbReference>
<feature type="transmembrane region" description="Helical" evidence="8">
    <location>
        <begin position="41"/>
        <end position="61"/>
    </location>
</feature>
<keyword evidence="10" id="KW-1185">Reference proteome</keyword>
<keyword evidence="3" id="KW-0813">Transport</keyword>
<sequence>MIEKGKISSFQMALMIVPTIIATAVLVVPAITDKFAGRDMWISPILASLNGFFTTFIAYRLHKYFPKETVIQYSGHITGRLLGKVIGIVYLFFFLHSSGIICREYADFVIGSFLPKTPMIVIVSSLVLVCSFAIRGGVEVLGRVAQLLVPLFLLPPLLFILLIPDFKTENLFPIMEHGILPSILGAVVPQAWFSEIFLISVFLPFLTDREKGRKWGIITVIFCMFILLFVNIVNIFLFGGSVSTYNYPVFTSFRYISIASFFEHLESIVIALWVLGAFIKVAVFYYALVLGTAQWLRLSNYRPLIFPLGLLVILFSIWASPNGQEMGKFLGTISPFYIPTIFTFIPMLLLVLTIIQKKWKNKSFRSEKG</sequence>
<reference evidence="9" key="1">
    <citation type="submission" date="2023-08" db="EMBL/GenBank/DDBJ databases">
        <title>Nitrogen cycling bacteria in agricultural field soils.</title>
        <authorList>
            <person name="Jang J."/>
        </authorList>
    </citation>
    <scope>NUCLEOTIDE SEQUENCE</scope>
    <source>
        <strain evidence="9">PS3-36</strain>
    </source>
</reference>
<comment type="caution">
    <text evidence="9">The sequence shown here is derived from an EMBL/GenBank/DDBJ whole genome shotgun (WGS) entry which is preliminary data.</text>
</comment>
<evidence type="ECO:0000313" key="9">
    <source>
        <dbReference type="EMBL" id="MDQ6601007.1"/>
    </source>
</evidence>
<dbReference type="AlphaFoldDB" id="A0AA90TWV8"/>
<comment type="subcellular location">
    <subcellularLocation>
        <location evidence="1">Membrane</location>
        <topology evidence="1">Multi-pass membrane protein</topology>
    </subcellularLocation>
</comment>
<keyword evidence="4" id="KW-0309">Germination</keyword>
<dbReference type="Gene3D" id="1.20.1740.10">
    <property type="entry name" value="Amino acid/polyamine transporter I"/>
    <property type="match status" value="1"/>
</dbReference>
<feature type="transmembrane region" description="Helical" evidence="8">
    <location>
        <begin position="304"/>
        <end position="321"/>
    </location>
</feature>
<proteinExistence type="inferred from homology"/>
<feature type="transmembrane region" description="Helical" evidence="8">
    <location>
        <begin position="183"/>
        <end position="203"/>
    </location>
</feature>
<dbReference type="RefSeq" id="WP_308914628.1">
    <property type="nucleotide sequence ID" value="NZ_JAVGVR010000002.1"/>
</dbReference>
<evidence type="ECO:0000313" key="10">
    <source>
        <dbReference type="Proteomes" id="UP001178888"/>
    </source>
</evidence>
<dbReference type="Proteomes" id="UP001178888">
    <property type="component" value="Unassembled WGS sequence"/>
</dbReference>